<dbReference type="RefSeq" id="WP_039207158.1">
    <property type="nucleotide sequence ID" value="NZ_JTJZ01000014.1"/>
</dbReference>
<dbReference type="PATRIC" id="fig|1703.6.peg.590"/>
<proteinExistence type="predicted"/>
<comment type="caution">
    <text evidence="1">The sequence shown here is derived from an EMBL/GenBank/DDBJ whole genome shotgun (WGS) entry which is preliminary data.</text>
</comment>
<dbReference type="AlphaFoldDB" id="A0A0B9A485"/>
<keyword evidence="2" id="KW-1185">Reference proteome</keyword>
<dbReference type="EMBL" id="JTJZ01000014">
    <property type="protein sequence ID" value="KHS53632.1"/>
    <property type="molecule type" value="Genomic_DNA"/>
</dbReference>
<evidence type="ECO:0000313" key="1">
    <source>
        <dbReference type="EMBL" id="KHS53632.1"/>
    </source>
</evidence>
<dbReference type="Proteomes" id="UP000031488">
    <property type="component" value="Unassembled WGS sequence"/>
</dbReference>
<evidence type="ECO:0000313" key="2">
    <source>
        <dbReference type="Proteomes" id="UP000031488"/>
    </source>
</evidence>
<sequence length="159" mass="17125">MNFVLLTAGDHPRFVDGTDDPNLAEAAGPAVLIAVDSAADDSNSGPDIGTEAPSLNACIDAPYRPLAYRESGADWSDIDFEAADHWVQMGPELRRRLVEDHLATLAVGEFKVATNNGSASIITNNWVYSGSPRTYRAAGRLRELITVLGELTRKADQRA</sequence>
<accession>A0A0B9A485</accession>
<protein>
    <submittedName>
        <fullName evidence="1">Uncharacterized protein</fullName>
    </submittedName>
</protein>
<reference evidence="1 2" key="1">
    <citation type="submission" date="2014-11" db="EMBL/GenBank/DDBJ databases">
        <title>Draft Genome Sequence of Brevibacterium linens AE038-8.</title>
        <authorList>
            <person name="Maizel D."/>
            <person name="Utturkar S.M."/>
            <person name="Brown S.D."/>
            <person name="Ferrero M."/>
            <person name="Rosen B.P."/>
        </authorList>
    </citation>
    <scope>NUCLEOTIDE SEQUENCE [LARGE SCALE GENOMIC DNA]</scope>
    <source>
        <strain evidence="1 2">AE038-8</strain>
    </source>
</reference>
<gene>
    <name evidence="1" type="ORF">AE0388_0707</name>
</gene>
<dbReference type="OrthoDB" id="4803642at2"/>
<name>A0A0B9A485_BRELN</name>
<organism evidence="1 2">
    <name type="scientific">Brevibacterium linens</name>
    <dbReference type="NCBI Taxonomy" id="1703"/>
    <lineage>
        <taxon>Bacteria</taxon>
        <taxon>Bacillati</taxon>
        <taxon>Actinomycetota</taxon>
        <taxon>Actinomycetes</taxon>
        <taxon>Micrococcales</taxon>
        <taxon>Brevibacteriaceae</taxon>
        <taxon>Brevibacterium</taxon>
    </lineage>
</organism>